<dbReference type="GO" id="GO:0106274">
    <property type="term" value="F:NAD+-protein-arginine ADP-ribosyltransferase activity"/>
    <property type="evidence" value="ECO:0007669"/>
    <property type="project" value="UniProtKB-EC"/>
</dbReference>
<dbReference type="PANTHER" id="PTHR10339">
    <property type="entry name" value="ADP-RIBOSYLTRANSFERASE"/>
    <property type="match status" value="1"/>
</dbReference>
<evidence type="ECO:0000256" key="10">
    <source>
        <dbReference type="RuleBase" id="RU361228"/>
    </source>
</evidence>
<dbReference type="InterPro" id="IPR050999">
    <property type="entry name" value="ADP-ribosyltransferase_ARG"/>
</dbReference>
<comment type="caution">
    <text evidence="11">The sequence shown here is derived from an EMBL/GenBank/DDBJ whole genome shotgun (WGS) entry which is preliminary data.</text>
</comment>
<evidence type="ECO:0000256" key="2">
    <source>
        <dbReference type="ARBA" id="ARBA00022676"/>
    </source>
</evidence>
<evidence type="ECO:0000256" key="8">
    <source>
        <dbReference type="ARBA" id="ARBA00023157"/>
    </source>
</evidence>
<feature type="non-terminal residue" evidence="11">
    <location>
        <position position="1"/>
    </location>
</feature>
<name>A0A7L1V086_SITEU</name>
<dbReference type="PROSITE" id="PS01291">
    <property type="entry name" value="ART"/>
    <property type="match status" value="1"/>
</dbReference>
<keyword evidence="4" id="KW-0548">Nucleotidyltransferase</keyword>
<evidence type="ECO:0000256" key="1">
    <source>
        <dbReference type="ARBA" id="ARBA00009558"/>
    </source>
</evidence>
<reference evidence="11 12" key="1">
    <citation type="submission" date="2019-09" db="EMBL/GenBank/DDBJ databases">
        <title>Bird 10,000 Genomes (B10K) Project - Family phase.</title>
        <authorList>
            <person name="Zhang G."/>
        </authorList>
    </citation>
    <scope>NUCLEOTIDE SEQUENCE [LARGE SCALE GENOMIC DNA]</scope>
    <source>
        <strain evidence="11">B10K-DU-002-25</strain>
        <tissue evidence="11">Muscle</tissue>
    </source>
</reference>
<dbReference type="SUPFAM" id="SSF56399">
    <property type="entry name" value="ADP-ribosylation"/>
    <property type="match status" value="1"/>
</dbReference>
<protein>
    <recommendedName>
        <fullName evidence="10">NAD(P)(+)--arginine ADP-ribosyltransferase</fullName>
        <ecNumber evidence="10">2.4.2.31</ecNumber>
    </recommendedName>
    <alternativeName>
        <fullName evidence="10">Mono(ADP-ribosyl)transferase</fullName>
    </alternativeName>
</protein>
<evidence type="ECO:0000256" key="9">
    <source>
        <dbReference type="ARBA" id="ARBA00047597"/>
    </source>
</evidence>
<keyword evidence="8" id="KW-1015">Disulfide bond</keyword>
<keyword evidence="3 10" id="KW-0808">Transferase</keyword>
<keyword evidence="5" id="KW-0732">Signal</keyword>
<dbReference type="GO" id="GO:0003950">
    <property type="term" value="F:NAD+ poly-ADP-ribosyltransferase activity"/>
    <property type="evidence" value="ECO:0007669"/>
    <property type="project" value="TreeGrafter"/>
</dbReference>
<organism evidence="11 12">
    <name type="scientific">Sitta europaea</name>
    <name type="common">Eurasian nuthatch</name>
    <dbReference type="NCBI Taxonomy" id="50251"/>
    <lineage>
        <taxon>Eukaryota</taxon>
        <taxon>Metazoa</taxon>
        <taxon>Chordata</taxon>
        <taxon>Craniata</taxon>
        <taxon>Vertebrata</taxon>
        <taxon>Euteleostomi</taxon>
        <taxon>Archelosauria</taxon>
        <taxon>Archosauria</taxon>
        <taxon>Dinosauria</taxon>
        <taxon>Saurischia</taxon>
        <taxon>Theropoda</taxon>
        <taxon>Coelurosauria</taxon>
        <taxon>Aves</taxon>
        <taxon>Neognathae</taxon>
        <taxon>Neoaves</taxon>
        <taxon>Telluraves</taxon>
        <taxon>Australaves</taxon>
        <taxon>Passeriformes</taxon>
        <taxon>Sittidae</taxon>
        <taxon>Sitta</taxon>
    </lineage>
</organism>
<keyword evidence="6 10" id="KW-0521">NADP</keyword>
<evidence type="ECO:0000256" key="5">
    <source>
        <dbReference type="ARBA" id="ARBA00022729"/>
    </source>
</evidence>
<evidence type="ECO:0000256" key="6">
    <source>
        <dbReference type="ARBA" id="ARBA00022857"/>
    </source>
</evidence>
<keyword evidence="2 10" id="KW-0328">Glycosyltransferase</keyword>
<keyword evidence="12" id="KW-1185">Reference proteome</keyword>
<dbReference type="GO" id="GO:0044194">
    <property type="term" value="C:cytolytic granule"/>
    <property type="evidence" value="ECO:0007669"/>
    <property type="project" value="UniProtKB-ARBA"/>
</dbReference>
<dbReference type="InterPro" id="IPR000768">
    <property type="entry name" value="ART"/>
</dbReference>
<dbReference type="EMBL" id="VXBS01003284">
    <property type="protein sequence ID" value="NXO78655.1"/>
    <property type="molecule type" value="Genomic_DNA"/>
</dbReference>
<dbReference type="GO" id="GO:0016779">
    <property type="term" value="F:nucleotidyltransferase activity"/>
    <property type="evidence" value="ECO:0007669"/>
    <property type="project" value="UniProtKB-KW"/>
</dbReference>
<sequence>KWQIRGSPVSPLPSSAQAIALMAYTMEERKLYEDFNRAVRTAGRSCQEYRDNFHYKTLHFLLSQALGRLREAQGGQCRCVYRGVRGYRFTARRGDTVRFGQFASASLCKGNVPDFGTDTVFKVHTCYGGDIHEFSDFPGEEEVLIPPFETFEVTKVTEIGNEARIHLSSTGTFSNYNCEWLRGGSTGDTTGD</sequence>
<dbReference type="FunFam" id="3.90.176.10:FF:000001">
    <property type="entry name" value="NAD(P)(+)--arginine ADP-ribosyltransferase"/>
    <property type="match status" value="1"/>
</dbReference>
<evidence type="ECO:0000313" key="12">
    <source>
        <dbReference type="Proteomes" id="UP000583915"/>
    </source>
</evidence>
<dbReference type="PANTHER" id="PTHR10339:SF19">
    <property type="entry name" value="GPI-LINKED NAD(P)(+)--ARGININE ADP-RIBOSYLTRANSFERASE 1"/>
    <property type="match status" value="1"/>
</dbReference>
<keyword evidence="7 10" id="KW-0520">NAD</keyword>
<proteinExistence type="inferred from homology"/>
<dbReference type="Pfam" id="PF01129">
    <property type="entry name" value="ART"/>
    <property type="match status" value="1"/>
</dbReference>
<comment type="similarity">
    <text evidence="1 10">Belongs to the Arg-specific ADP-ribosyltransferase family.</text>
</comment>
<dbReference type="EC" id="2.4.2.31" evidence="10"/>
<dbReference type="GO" id="GO:0005615">
    <property type="term" value="C:extracellular space"/>
    <property type="evidence" value="ECO:0007669"/>
    <property type="project" value="UniProtKB-ARBA"/>
</dbReference>
<gene>
    <name evidence="11" type="primary">Madprt_1</name>
    <name evidence="11" type="ORF">SITEUR_R07312</name>
</gene>
<evidence type="ECO:0000256" key="4">
    <source>
        <dbReference type="ARBA" id="ARBA00022695"/>
    </source>
</evidence>
<dbReference type="PROSITE" id="PS51996">
    <property type="entry name" value="TR_MART"/>
    <property type="match status" value="1"/>
</dbReference>
<dbReference type="AlphaFoldDB" id="A0A7L1V086"/>
<dbReference type="GO" id="GO:0046677">
    <property type="term" value="P:response to antibiotic"/>
    <property type="evidence" value="ECO:0007669"/>
    <property type="project" value="UniProtKB-ARBA"/>
</dbReference>
<evidence type="ECO:0000256" key="7">
    <source>
        <dbReference type="ARBA" id="ARBA00023027"/>
    </source>
</evidence>
<evidence type="ECO:0000313" key="11">
    <source>
        <dbReference type="EMBL" id="NXO78655.1"/>
    </source>
</evidence>
<dbReference type="Proteomes" id="UP000583915">
    <property type="component" value="Unassembled WGS sequence"/>
</dbReference>
<evidence type="ECO:0000256" key="3">
    <source>
        <dbReference type="ARBA" id="ARBA00022679"/>
    </source>
</evidence>
<accession>A0A7L1V086</accession>
<dbReference type="Gene3D" id="3.90.176.10">
    <property type="entry name" value="Toxin ADP-ribosyltransferase, Chain A, domain 1"/>
    <property type="match status" value="1"/>
</dbReference>
<comment type="catalytic activity">
    <reaction evidence="9 10">
        <text>L-arginyl-[protein] + NAD(+) = N(omega)-(ADP-D-ribosyl)-L-arginyl-[protein] + nicotinamide + H(+)</text>
        <dbReference type="Rhea" id="RHEA:19149"/>
        <dbReference type="Rhea" id="RHEA-COMP:10532"/>
        <dbReference type="Rhea" id="RHEA-COMP:15087"/>
        <dbReference type="ChEBI" id="CHEBI:15378"/>
        <dbReference type="ChEBI" id="CHEBI:17154"/>
        <dbReference type="ChEBI" id="CHEBI:29965"/>
        <dbReference type="ChEBI" id="CHEBI:57540"/>
        <dbReference type="ChEBI" id="CHEBI:142554"/>
        <dbReference type="EC" id="2.4.2.31"/>
    </reaction>
</comment>
<feature type="non-terminal residue" evidence="11">
    <location>
        <position position="192"/>
    </location>
</feature>
<dbReference type="PRINTS" id="PR00970">
    <property type="entry name" value="RIBTRNSFRASE"/>
</dbReference>